<evidence type="ECO:0000313" key="4">
    <source>
        <dbReference type="EMBL" id="KAK4495700.1"/>
    </source>
</evidence>
<dbReference type="CDD" id="cd01833">
    <property type="entry name" value="XynB_like"/>
    <property type="match status" value="1"/>
</dbReference>
<proteinExistence type="predicted"/>
<feature type="compositionally biased region" description="Pro residues" evidence="1">
    <location>
        <begin position="314"/>
        <end position="351"/>
    </location>
</feature>
<dbReference type="PANTHER" id="PTHR30383:SF5">
    <property type="entry name" value="SGNH HYDROLASE-TYPE ESTERASE DOMAIN-CONTAINING PROTEIN"/>
    <property type="match status" value="1"/>
</dbReference>
<dbReference type="EMBL" id="JAXOVC010000011">
    <property type="protein sequence ID" value="KAK4495700.1"/>
    <property type="molecule type" value="Genomic_DNA"/>
</dbReference>
<accession>A0ABR0E336</accession>
<keyword evidence="2" id="KW-0472">Membrane</keyword>
<dbReference type="InterPro" id="IPR036514">
    <property type="entry name" value="SGNH_hydro_sf"/>
</dbReference>
<dbReference type="Pfam" id="PF13472">
    <property type="entry name" value="Lipase_GDSL_2"/>
    <property type="match status" value="1"/>
</dbReference>
<dbReference type="Proteomes" id="UP001305779">
    <property type="component" value="Unassembled WGS sequence"/>
</dbReference>
<protein>
    <recommendedName>
        <fullName evidence="3">SGNH hydrolase-type esterase domain-containing protein</fullName>
    </recommendedName>
</protein>
<dbReference type="PANTHER" id="PTHR30383">
    <property type="entry name" value="THIOESTERASE 1/PROTEASE 1/LYSOPHOSPHOLIPASE L1"/>
    <property type="match status" value="1"/>
</dbReference>
<keyword evidence="2" id="KW-1133">Transmembrane helix</keyword>
<keyword evidence="5" id="KW-1185">Reference proteome</keyword>
<dbReference type="SUPFAM" id="SSF52266">
    <property type="entry name" value="SGNH hydrolase"/>
    <property type="match status" value="1"/>
</dbReference>
<feature type="compositionally biased region" description="Basic and acidic residues" evidence="1">
    <location>
        <begin position="267"/>
        <end position="283"/>
    </location>
</feature>
<keyword evidence="2" id="KW-0812">Transmembrane</keyword>
<dbReference type="InterPro" id="IPR051532">
    <property type="entry name" value="Ester_Hydrolysis_Enzymes"/>
</dbReference>
<feature type="compositionally biased region" description="Pro residues" evidence="1">
    <location>
        <begin position="289"/>
        <end position="300"/>
    </location>
</feature>
<evidence type="ECO:0000259" key="3">
    <source>
        <dbReference type="Pfam" id="PF13472"/>
    </source>
</evidence>
<dbReference type="Gene3D" id="3.40.50.1110">
    <property type="entry name" value="SGNH hydrolase"/>
    <property type="match status" value="1"/>
</dbReference>
<feature type="domain" description="SGNH hydrolase-type esterase" evidence="3">
    <location>
        <begin position="61"/>
        <end position="242"/>
    </location>
</feature>
<sequence length="357" mass="37016">MSAQLNRPSRLIIYIGAIAAVILLFRFFKVTVPEPPPGSLGSPGKPPKPVAPGIDLRILPLGDSITYGDGGSDGNAYRLELRKALRIGGSNVDYIGSQTSGKENDDNQHEGWGGARISGVLERVLAQGTLRQKPNVILLMAGTNDLKEQASYAEPVDSAPNRLGVLIDAVTCECPDALLLVAKITGQRPLFANLRVGNFNAALEGVIKDRIAQGAKIKMVDQSAVAALELADDLHPNDAGYRTMAQNWLAGLQGAPLEWYQQPIEVGEHPPKTCNQEDSHWTDAMKNAPPAPPPPPPPQAPAGAPAGGAGAAAVPPPAAAAPPPPPGGAAPPPPAAAAAAPPPPAAAPPKPPARRRR</sequence>
<evidence type="ECO:0000313" key="5">
    <source>
        <dbReference type="Proteomes" id="UP001305779"/>
    </source>
</evidence>
<reference evidence="4 5" key="1">
    <citation type="journal article" date="2023" name="G3 (Bethesda)">
        <title>A chromosome-level genome assembly of Zasmidium syzygii isolated from banana leaves.</title>
        <authorList>
            <person name="van Westerhoven A.C."/>
            <person name="Mehrabi R."/>
            <person name="Talebi R."/>
            <person name="Steentjes M.B.F."/>
            <person name="Corcolon B."/>
            <person name="Chong P.A."/>
            <person name="Kema G.H.J."/>
            <person name="Seidl M.F."/>
        </authorList>
    </citation>
    <scope>NUCLEOTIDE SEQUENCE [LARGE SCALE GENOMIC DNA]</scope>
    <source>
        <strain evidence="4 5">P124</strain>
    </source>
</reference>
<feature type="transmembrane region" description="Helical" evidence="2">
    <location>
        <begin position="12"/>
        <end position="28"/>
    </location>
</feature>
<dbReference type="InterPro" id="IPR013830">
    <property type="entry name" value="SGNH_hydro"/>
</dbReference>
<feature type="region of interest" description="Disordered" evidence="1">
    <location>
        <begin position="267"/>
        <end position="357"/>
    </location>
</feature>
<comment type="caution">
    <text evidence="4">The sequence shown here is derived from an EMBL/GenBank/DDBJ whole genome shotgun (WGS) entry which is preliminary data.</text>
</comment>
<organism evidence="4 5">
    <name type="scientific">Zasmidium cellare</name>
    <name type="common">Wine cellar mold</name>
    <name type="synonym">Racodium cellare</name>
    <dbReference type="NCBI Taxonomy" id="395010"/>
    <lineage>
        <taxon>Eukaryota</taxon>
        <taxon>Fungi</taxon>
        <taxon>Dikarya</taxon>
        <taxon>Ascomycota</taxon>
        <taxon>Pezizomycotina</taxon>
        <taxon>Dothideomycetes</taxon>
        <taxon>Dothideomycetidae</taxon>
        <taxon>Mycosphaerellales</taxon>
        <taxon>Mycosphaerellaceae</taxon>
        <taxon>Zasmidium</taxon>
    </lineage>
</organism>
<evidence type="ECO:0000256" key="1">
    <source>
        <dbReference type="SAM" id="MobiDB-lite"/>
    </source>
</evidence>
<name>A0ABR0E336_ZASCE</name>
<evidence type="ECO:0000256" key="2">
    <source>
        <dbReference type="SAM" id="Phobius"/>
    </source>
</evidence>
<gene>
    <name evidence="4" type="ORF">PRZ48_012968</name>
</gene>